<protein>
    <submittedName>
        <fullName evidence="1">Uncharacterized protein</fullName>
    </submittedName>
</protein>
<name>A0ABT6EXQ0_9SYNE</name>
<dbReference type="Proteomes" id="UP001154265">
    <property type="component" value="Unassembled WGS sequence"/>
</dbReference>
<dbReference type="EMBL" id="JAKKUT010000002">
    <property type="protein sequence ID" value="MDG2990566.1"/>
    <property type="molecule type" value="Genomic_DNA"/>
</dbReference>
<gene>
    <name evidence="1" type="ORF">L3556_06400</name>
</gene>
<comment type="caution">
    <text evidence="1">The sequence shown here is derived from an EMBL/GenBank/DDBJ whole genome shotgun (WGS) entry which is preliminary data.</text>
</comment>
<organism evidence="1 2">
    <name type="scientific">Candidatus Synechococcus calcipolaris G9</name>
    <dbReference type="NCBI Taxonomy" id="1497997"/>
    <lineage>
        <taxon>Bacteria</taxon>
        <taxon>Bacillati</taxon>
        <taxon>Cyanobacteriota</taxon>
        <taxon>Cyanophyceae</taxon>
        <taxon>Synechococcales</taxon>
        <taxon>Synechococcaceae</taxon>
        <taxon>Synechococcus</taxon>
    </lineage>
</organism>
<evidence type="ECO:0000313" key="2">
    <source>
        <dbReference type="Proteomes" id="UP001154265"/>
    </source>
</evidence>
<dbReference type="RefSeq" id="WP_277866473.1">
    <property type="nucleotide sequence ID" value="NZ_JAKKUT010000002.1"/>
</dbReference>
<reference evidence="1" key="2">
    <citation type="submission" date="2022-01" db="EMBL/GenBank/DDBJ databases">
        <authorList>
            <person name="Zivanovic Y."/>
            <person name="Moreira D."/>
            <person name="Lopez-Garcia P."/>
        </authorList>
    </citation>
    <scope>NUCLEOTIDE SEQUENCE</scope>
    <source>
        <strain evidence="1">G9</strain>
    </source>
</reference>
<proteinExistence type="predicted"/>
<accession>A0ABT6EXQ0</accession>
<evidence type="ECO:0000313" key="1">
    <source>
        <dbReference type="EMBL" id="MDG2990566.1"/>
    </source>
</evidence>
<sequence length="102" mass="10662">MTAFTTANIPSNVNTLEELAAWAASALAEVNPSATIVVAPGQAARAANVQSVFFENQSTNPERLAIVLYLPLVAGWRGQGKIWSNGVGELSATALPTTYTSN</sequence>
<keyword evidence="2" id="KW-1185">Reference proteome</keyword>
<reference evidence="1" key="1">
    <citation type="journal article" date="2022" name="Genome Biol. Evol.">
        <title>A New Gene Family Diagnostic for Intracellular Biomineralization of Amorphous Ca Carbonates by Cyanobacteria.</title>
        <authorList>
            <person name="Benzerara K."/>
            <person name="Duprat E."/>
            <person name="Bitard-Feildel T."/>
            <person name="Caumes G."/>
            <person name="Cassier-Chauvat C."/>
            <person name="Chauvat F."/>
            <person name="Dezi M."/>
            <person name="Diop S.I."/>
            <person name="Gaschignard G."/>
            <person name="Gorgen S."/>
            <person name="Gugger M."/>
            <person name="Lopez-Garcia P."/>
            <person name="Millet M."/>
            <person name="Skouri-Panet F."/>
            <person name="Moreira D."/>
            <person name="Callebaut I."/>
        </authorList>
    </citation>
    <scope>NUCLEOTIDE SEQUENCE</scope>
    <source>
        <strain evidence="1">G9</strain>
    </source>
</reference>